<dbReference type="EMBL" id="QAAD01000011">
    <property type="protein sequence ID" value="PTN08045.1"/>
    <property type="molecule type" value="Genomic_DNA"/>
</dbReference>
<dbReference type="Proteomes" id="UP000243525">
    <property type="component" value="Unassembled WGS sequence"/>
</dbReference>
<evidence type="ECO:0000256" key="2">
    <source>
        <dbReference type="SAM" id="Phobius"/>
    </source>
</evidence>
<gene>
    <name evidence="3" type="ORF">C8N47_11185</name>
</gene>
<proteinExistence type="predicted"/>
<keyword evidence="2" id="KW-0472">Membrane</keyword>
<feature type="coiled-coil region" evidence="1">
    <location>
        <begin position="72"/>
        <end position="99"/>
    </location>
</feature>
<keyword evidence="2" id="KW-0812">Transmembrane</keyword>
<evidence type="ECO:0000256" key="1">
    <source>
        <dbReference type="SAM" id="Coils"/>
    </source>
</evidence>
<name>A0A2T5C0D4_9BACT</name>
<reference evidence="3 4" key="1">
    <citation type="submission" date="2018-04" db="EMBL/GenBank/DDBJ databases">
        <title>Genomic Encyclopedia of Archaeal and Bacterial Type Strains, Phase II (KMG-II): from individual species to whole genera.</title>
        <authorList>
            <person name="Goeker M."/>
        </authorList>
    </citation>
    <scope>NUCLEOTIDE SEQUENCE [LARGE SCALE GENOMIC DNA]</scope>
    <source>
        <strain evidence="3 4">DSM 28823</strain>
    </source>
</reference>
<evidence type="ECO:0000313" key="4">
    <source>
        <dbReference type="Proteomes" id="UP000243525"/>
    </source>
</evidence>
<organism evidence="3 4">
    <name type="scientific">Mangrovibacterium marinum</name>
    <dbReference type="NCBI Taxonomy" id="1639118"/>
    <lineage>
        <taxon>Bacteria</taxon>
        <taxon>Pseudomonadati</taxon>
        <taxon>Bacteroidota</taxon>
        <taxon>Bacteroidia</taxon>
        <taxon>Marinilabiliales</taxon>
        <taxon>Prolixibacteraceae</taxon>
        <taxon>Mangrovibacterium</taxon>
    </lineage>
</organism>
<sequence>MLIGAWLFQTPPINSILMDLKVWILSGVIGAGSVLLWWIIRKAIDGVYARLDRMIEQNEETGKMLVEHGNELKSLDRRINVNENRLNDHAKRIRQLEINKQ</sequence>
<comment type="caution">
    <text evidence="3">The sequence shown here is derived from an EMBL/GenBank/DDBJ whole genome shotgun (WGS) entry which is preliminary data.</text>
</comment>
<accession>A0A2T5C0D4</accession>
<keyword evidence="4" id="KW-1185">Reference proteome</keyword>
<keyword evidence="1" id="KW-0175">Coiled coil</keyword>
<feature type="transmembrane region" description="Helical" evidence="2">
    <location>
        <begin position="20"/>
        <end position="40"/>
    </location>
</feature>
<keyword evidence="2" id="KW-1133">Transmembrane helix</keyword>
<dbReference type="AlphaFoldDB" id="A0A2T5C0D4"/>
<evidence type="ECO:0000313" key="3">
    <source>
        <dbReference type="EMBL" id="PTN08045.1"/>
    </source>
</evidence>
<protein>
    <submittedName>
        <fullName evidence="3">Uncharacterized protein</fullName>
    </submittedName>
</protein>